<dbReference type="UniPathway" id="UPA00629">
    <property type="reaction ID" value="UER00682"/>
</dbReference>
<dbReference type="Pfam" id="PF00480">
    <property type="entry name" value="ROK"/>
    <property type="match status" value="1"/>
</dbReference>
<evidence type="ECO:0000256" key="5">
    <source>
        <dbReference type="ARBA" id="ARBA00022741"/>
    </source>
</evidence>
<evidence type="ECO:0000256" key="9">
    <source>
        <dbReference type="ARBA" id="ARBA00023268"/>
    </source>
</evidence>
<evidence type="ECO:0000256" key="10">
    <source>
        <dbReference type="ARBA" id="ARBA00023277"/>
    </source>
</evidence>
<dbReference type="GO" id="GO:0047465">
    <property type="term" value="F:N-acylglucosamine-6-phosphate 2-epimerase activity"/>
    <property type="evidence" value="ECO:0007669"/>
    <property type="project" value="UniProtKB-EC"/>
</dbReference>
<sequence length="525" mass="53847">MRGSPRNLCRVQGMIEEIVNRLRGKLIVSCQPVPESPFDNVASVVAYARAAEASGASGLRIEGAANVAATAQASTLPVIGLIKRDLDDSPVRITPFLEDVAALCDAGAAIVAVDATDRRRPVPAAELIGEIKRRGRIAMADISTLAEARNALAAGADIIGTTMSGYTGEGPTPKDPDLDLVAHCSRLGSFLIAEGRYNSPQQAGEAIRAGADAVVVGSAITRPEHITGWFRDAVESAAKPSSPVLAFDIGGTKTLAALVRGREILERRVMTTPASVGSESWIGAIASLSADWQGRYQRAAIAVTGSVDGEIWSSLNPETLAIPPDYPLGRRMGAALGAPVEVINDAQAAAWGEYRFGAARGRDMVFLTISSGIGGGIVLGGRLIRGARGIAGSLGQVLVAGPSGFVRLETLASGFGIAKMALEAGHAGDARSVFSAAAAGEGWARRILLDAASQLAAAVAGLQAIVDPECIVIGGGVGMADGFLDMLREALGSHSAVMRPDIVAAELGADAGIIGVADLAATYFS</sequence>
<evidence type="ECO:0000256" key="13">
    <source>
        <dbReference type="ARBA" id="ARBA00060606"/>
    </source>
</evidence>
<dbReference type="InterPro" id="IPR043129">
    <property type="entry name" value="ATPase_NBD"/>
</dbReference>
<dbReference type="InterPro" id="IPR000600">
    <property type="entry name" value="ROK"/>
</dbReference>
<comment type="function">
    <text evidence="2 16">Converts N-acetylmannosamine-6-phosphate (ManNAc-6-P) to N-acetylglucosamine-6-phosphate (GlcNAc-6-P).</text>
</comment>
<gene>
    <name evidence="16" type="primary">nanE</name>
    <name evidence="17" type="ordered locus">BOV_A0354</name>
</gene>
<comment type="similarity">
    <text evidence="15">In the C-terminal section; belongs to the ROK (NagC/XylR) family. NanK subfamily.</text>
</comment>
<keyword evidence="5" id="KW-0547">Nucleotide-binding</keyword>
<accession>A0A0H3ATS1</accession>
<dbReference type="Gene3D" id="3.20.20.70">
    <property type="entry name" value="Aldolase class I"/>
    <property type="match status" value="1"/>
</dbReference>
<protein>
    <recommendedName>
        <fullName evidence="16">Putative N-acetylmannosamine-6-phosphate 2-epimerase</fullName>
        <ecNumber evidence="16">5.1.3.9</ecNumber>
    </recommendedName>
    <alternativeName>
        <fullName evidence="16">ManNAc-6-P epimerase</fullName>
    </alternativeName>
</protein>
<organism evidence="17 18">
    <name type="scientific">Brucella ovis (strain ATCC 25840 / 63/290 / NCTC 10512)</name>
    <dbReference type="NCBI Taxonomy" id="444178"/>
    <lineage>
        <taxon>Bacteria</taxon>
        <taxon>Pseudomonadati</taxon>
        <taxon>Pseudomonadota</taxon>
        <taxon>Alphaproteobacteria</taxon>
        <taxon>Hyphomicrobiales</taxon>
        <taxon>Brucellaceae</taxon>
        <taxon>Brucella/Ochrobactrum group</taxon>
        <taxon>Brucella</taxon>
    </lineage>
</organism>
<dbReference type="PANTHER" id="PTHR36204">
    <property type="entry name" value="N-ACETYLMANNOSAMINE-6-PHOSPHATE 2-EPIMERASE-RELATED"/>
    <property type="match status" value="1"/>
</dbReference>
<evidence type="ECO:0000256" key="15">
    <source>
        <dbReference type="ARBA" id="ARBA00061385"/>
    </source>
</evidence>
<dbReference type="GO" id="GO:0009384">
    <property type="term" value="F:N-acylmannosamine kinase activity"/>
    <property type="evidence" value="ECO:0007669"/>
    <property type="project" value="UniProtKB-EC"/>
</dbReference>
<dbReference type="CDD" id="cd04729">
    <property type="entry name" value="NanE"/>
    <property type="match status" value="1"/>
</dbReference>
<proteinExistence type="inferred from homology"/>
<dbReference type="NCBIfam" id="NF002231">
    <property type="entry name" value="PRK01130.1"/>
    <property type="match status" value="1"/>
</dbReference>
<name>A0A0H3ATS1_BRUO2</name>
<dbReference type="PhylomeDB" id="A0A0H3ATS1"/>
<dbReference type="HOGENOM" id="CLU_536235_0_0_5"/>
<dbReference type="GO" id="GO:0005829">
    <property type="term" value="C:cytosol"/>
    <property type="evidence" value="ECO:0007669"/>
    <property type="project" value="TreeGrafter"/>
</dbReference>
<evidence type="ECO:0000256" key="16">
    <source>
        <dbReference type="HAMAP-Rule" id="MF_01235"/>
    </source>
</evidence>
<dbReference type="GO" id="GO:0005524">
    <property type="term" value="F:ATP binding"/>
    <property type="evidence" value="ECO:0007669"/>
    <property type="project" value="UniProtKB-KW"/>
</dbReference>
<dbReference type="Pfam" id="PF04131">
    <property type="entry name" value="NanE"/>
    <property type="match status" value="1"/>
</dbReference>
<evidence type="ECO:0000256" key="6">
    <source>
        <dbReference type="ARBA" id="ARBA00022777"/>
    </source>
</evidence>
<comment type="catalytic activity">
    <reaction evidence="1 16">
        <text>an N-acyl-D-glucosamine 6-phosphate = an N-acyl-D-mannosamine 6-phosphate</text>
        <dbReference type="Rhea" id="RHEA:23932"/>
        <dbReference type="ChEBI" id="CHEBI:57599"/>
        <dbReference type="ChEBI" id="CHEBI:57666"/>
        <dbReference type="EC" id="5.1.3.9"/>
    </reaction>
</comment>
<dbReference type="Gene3D" id="3.30.420.40">
    <property type="match status" value="2"/>
</dbReference>
<evidence type="ECO:0000256" key="11">
    <source>
        <dbReference type="ARBA" id="ARBA00050815"/>
    </source>
</evidence>
<keyword evidence="18" id="KW-1185">Reference proteome</keyword>
<dbReference type="AlphaFoldDB" id="A0A0H3ATS1"/>
<keyword evidence="8 16" id="KW-0413">Isomerase</keyword>
<reference evidence="18" key="1">
    <citation type="journal article" date="2009" name="PLoS ONE">
        <title>Genome degradation in Brucella ovis corresponds with narrowing of its host range and tissue tropism.</title>
        <authorList>
            <person name="Tsolis R.M."/>
            <person name="Seshadri R."/>
            <person name="Santos R.L."/>
            <person name="Sangari F.J."/>
            <person name="Lobo J.M."/>
            <person name="de Jong M.F."/>
            <person name="Ren Q."/>
            <person name="Myers G."/>
            <person name="Brinkac L.M."/>
            <person name="Nelson W.C."/>
            <person name="Deboy R.T."/>
            <person name="Angiuoli S."/>
            <person name="Khouri H."/>
            <person name="Dimitrov G."/>
            <person name="Robinson J.R."/>
            <person name="Mulligan S."/>
            <person name="Walker R.L."/>
            <person name="Elzer P.E."/>
            <person name="Hassan K.A."/>
            <person name="Paulsen I.T."/>
        </authorList>
    </citation>
    <scope>NUCLEOTIDE SEQUENCE [LARGE SCALE GENOMIC DNA]</scope>
    <source>
        <strain evidence="18">ATCC 25840 / 63/290 / NCTC 10512</strain>
    </source>
</reference>
<dbReference type="InterPro" id="IPR007260">
    <property type="entry name" value="NanE"/>
</dbReference>
<dbReference type="FunFam" id="3.20.20.70:FF:000035">
    <property type="entry name" value="Putative N-acetylmannosamine-6-phosphate 2-epimerase"/>
    <property type="match status" value="1"/>
</dbReference>
<evidence type="ECO:0000256" key="14">
    <source>
        <dbReference type="ARBA" id="ARBA00061354"/>
    </source>
</evidence>
<dbReference type="SUPFAM" id="SSF51366">
    <property type="entry name" value="Ribulose-phoshate binding barrel"/>
    <property type="match status" value="1"/>
</dbReference>
<dbReference type="SUPFAM" id="SSF53067">
    <property type="entry name" value="Actin-like ATPase domain"/>
    <property type="match status" value="1"/>
</dbReference>
<dbReference type="EMBL" id="CP000709">
    <property type="protein sequence ID" value="ABQ62203.1"/>
    <property type="molecule type" value="Genomic_DNA"/>
</dbReference>
<keyword evidence="10 16" id="KW-0119">Carbohydrate metabolism</keyword>
<evidence type="ECO:0000256" key="4">
    <source>
        <dbReference type="ARBA" id="ARBA00022679"/>
    </source>
</evidence>
<evidence type="ECO:0000256" key="12">
    <source>
        <dbReference type="ARBA" id="ARBA00053450"/>
    </source>
</evidence>
<dbReference type="GO" id="GO:0019262">
    <property type="term" value="P:N-acetylneuraminate catabolic process"/>
    <property type="evidence" value="ECO:0007669"/>
    <property type="project" value="UniProtKB-UniRule"/>
</dbReference>
<dbReference type="GO" id="GO:0006053">
    <property type="term" value="P:N-acetylmannosamine catabolic process"/>
    <property type="evidence" value="ECO:0007669"/>
    <property type="project" value="TreeGrafter"/>
</dbReference>
<dbReference type="Proteomes" id="UP000006383">
    <property type="component" value="Chromosome II"/>
</dbReference>
<evidence type="ECO:0000256" key="8">
    <source>
        <dbReference type="ARBA" id="ARBA00023235"/>
    </source>
</evidence>
<evidence type="ECO:0000313" key="18">
    <source>
        <dbReference type="Proteomes" id="UP000006383"/>
    </source>
</evidence>
<dbReference type="KEGG" id="bov:BOV_A0354"/>
<keyword evidence="4" id="KW-0808">Transferase</keyword>
<comment type="function">
    <text evidence="12">Catalyzes the phosphorylation of N-acetylmannosamine (ManNAc) to ManNAc-6-P.</text>
</comment>
<keyword evidence="9" id="KW-0511">Multifunctional enzyme</keyword>
<comment type="similarity">
    <text evidence="16">Belongs to the NanE family.</text>
</comment>
<comment type="similarity">
    <text evidence="14">In the N-terminal section; belongs to the NanE family.</text>
</comment>
<evidence type="ECO:0000256" key="1">
    <source>
        <dbReference type="ARBA" id="ARBA00000056"/>
    </source>
</evidence>
<evidence type="ECO:0000256" key="3">
    <source>
        <dbReference type="ARBA" id="ARBA00005081"/>
    </source>
</evidence>
<dbReference type="PANTHER" id="PTHR36204:SF1">
    <property type="entry name" value="N-ACETYLMANNOSAMINE-6-PHOSPHATE 2-EPIMERASE-RELATED"/>
    <property type="match status" value="1"/>
</dbReference>
<keyword evidence="7" id="KW-0067">ATP-binding</keyword>
<keyword evidence="6" id="KW-0418">Kinase</keyword>
<comment type="pathway">
    <text evidence="13">Amino-sugar metabolism; N-acetylneuraminate degradation; D-fructose 6-phosphate from N-acetylneuraminate: step 2/5.</text>
</comment>
<evidence type="ECO:0000313" key="17">
    <source>
        <dbReference type="EMBL" id="ABQ62203.1"/>
    </source>
</evidence>
<dbReference type="InterPro" id="IPR011060">
    <property type="entry name" value="RibuloseP-bd_barrel"/>
</dbReference>
<comment type="catalytic activity">
    <reaction evidence="11">
        <text>an N-acyl-D-mannosamine + ATP = an N-acyl-D-mannosamine 6-phosphate + ADP + H(+)</text>
        <dbReference type="Rhea" id="RHEA:23832"/>
        <dbReference type="ChEBI" id="CHEBI:15378"/>
        <dbReference type="ChEBI" id="CHEBI:16062"/>
        <dbReference type="ChEBI" id="CHEBI:30616"/>
        <dbReference type="ChEBI" id="CHEBI:57666"/>
        <dbReference type="ChEBI" id="CHEBI:456216"/>
        <dbReference type="EC" id="2.7.1.60"/>
    </reaction>
</comment>
<dbReference type="InterPro" id="IPR013785">
    <property type="entry name" value="Aldolase_TIM"/>
</dbReference>
<evidence type="ECO:0000256" key="2">
    <source>
        <dbReference type="ARBA" id="ARBA00002147"/>
    </source>
</evidence>
<dbReference type="EC" id="5.1.3.9" evidence="16"/>
<comment type="pathway">
    <text evidence="3 16">Amino-sugar metabolism; N-acetylneuraminate degradation; D-fructose 6-phosphate from N-acetylneuraminate: step 3/5.</text>
</comment>
<dbReference type="HAMAP" id="MF_01235">
    <property type="entry name" value="ManNAc6P_epimer"/>
    <property type="match status" value="1"/>
</dbReference>
<evidence type="ECO:0000256" key="7">
    <source>
        <dbReference type="ARBA" id="ARBA00022840"/>
    </source>
</evidence>